<dbReference type="SUPFAM" id="SSF51206">
    <property type="entry name" value="cAMP-binding domain-like"/>
    <property type="match status" value="1"/>
</dbReference>
<dbReference type="InterPro" id="IPR000595">
    <property type="entry name" value="cNMP-bd_dom"/>
</dbReference>
<sequence length="197" mass="23163">MTKTDLDQAHDQILHIFNSIYPMSEELENGIRQHSKITTFNKKAHLLEFNEINQSIYFILKGCVRIYYLNDEGEEHTSWLLTEGELAISVYSFYSQQKSFEAIEALENCVTLELPYPALFVLYQQHLEFNFIGRYLTEQYYIRSESKANSLRMLSAKERYDELVLRKSHLLKRIPLGYIASYLGITQSTLSRIRSKN</sequence>
<evidence type="ECO:0000313" key="2">
    <source>
        <dbReference type="EMBL" id="MFD2903768.1"/>
    </source>
</evidence>
<dbReference type="RefSeq" id="WP_380919305.1">
    <property type="nucleotide sequence ID" value="NZ_JBHUPE010000004.1"/>
</dbReference>
<evidence type="ECO:0000259" key="1">
    <source>
        <dbReference type="Pfam" id="PF00027"/>
    </source>
</evidence>
<dbReference type="InterPro" id="IPR018490">
    <property type="entry name" value="cNMP-bd_dom_sf"/>
</dbReference>
<accession>A0ABW5YVR5</accession>
<evidence type="ECO:0000313" key="3">
    <source>
        <dbReference type="Proteomes" id="UP001597509"/>
    </source>
</evidence>
<reference evidence="3" key="1">
    <citation type="journal article" date="2019" name="Int. J. Syst. Evol. Microbiol.">
        <title>The Global Catalogue of Microorganisms (GCM) 10K type strain sequencing project: providing services to taxonomists for standard genome sequencing and annotation.</title>
        <authorList>
            <consortium name="The Broad Institute Genomics Platform"/>
            <consortium name="The Broad Institute Genome Sequencing Center for Infectious Disease"/>
            <person name="Wu L."/>
            <person name="Ma J."/>
        </authorList>
    </citation>
    <scope>NUCLEOTIDE SEQUENCE [LARGE SCALE GENOMIC DNA]</scope>
    <source>
        <strain evidence="3">KCTC 22209</strain>
    </source>
</reference>
<proteinExistence type="predicted"/>
<dbReference type="CDD" id="cd00038">
    <property type="entry name" value="CAP_ED"/>
    <property type="match status" value="1"/>
</dbReference>
<protein>
    <submittedName>
        <fullName evidence="2">Crp/Fnr family transcriptional regulator</fullName>
    </submittedName>
</protein>
<comment type="caution">
    <text evidence="2">The sequence shown here is derived from an EMBL/GenBank/DDBJ whole genome shotgun (WGS) entry which is preliminary data.</text>
</comment>
<dbReference type="EMBL" id="JBHUPE010000004">
    <property type="protein sequence ID" value="MFD2903768.1"/>
    <property type="molecule type" value="Genomic_DNA"/>
</dbReference>
<dbReference type="InterPro" id="IPR014710">
    <property type="entry name" value="RmlC-like_jellyroll"/>
</dbReference>
<dbReference type="Pfam" id="PF00027">
    <property type="entry name" value="cNMP_binding"/>
    <property type="match status" value="1"/>
</dbReference>
<feature type="domain" description="Cyclic nucleotide-binding" evidence="1">
    <location>
        <begin position="39"/>
        <end position="126"/>
    </location>
</feature>
<gene>
    <name evidence="2" type="ORF">ACFS6I_07535</name>
</gene>
<name>A0ABW5YVR5_9SPHI</name>
<dbReference type="Proteomes" id="UP001597509">
    <property type="component" value="Unassembled WGS sequence"/>
</dbReference>
<dbReference type="Gene3D" id="2.60.120.10">
    <property type="entry name" value="Jelly Rolls"/>
    <property type="match status" value="1"/>
</dbReference>
<organism evidence="2 3">
    <name type="scientific">Sphingobacterium anhuiense</name>
    <dbReference type="NCBI Taxonomy" id="493780"/>
    <lineage>
        <taxon>Bacteria</taxon>
        <taxon>Pseudomonadati</taxon>
        <taxon>Bacteroidota</taxon>
        <taxon>Sphingobacteriia</taxon>
        <taxon>Sphingobacteriales</taxon>
        <taxon>Sphingobacteriaceae</taxon>
        <taxon>Sphingobacterium</taxon>
    </lineage>
</organism>
<keyword evidence="3" id="KW-1185">Reference proteome</keyword>